<reference evidence="1" key="2">
    <citation type="submission" date="2020-09" db="EMBL/GenBank/DDBJ databases">
        <authorList>
            <person name="Sun Q."/>
            <person name="Zhou Y."/>
        </authorList>
    </citation>
    <scope>NUCLEOTIDE SEQUENCE</scope>
    <source>
        <strain evidence="1">CGMCC 1.15343</strain>
    </source>
</reference>
<organism evidence="1 2">
    <name type="scientific">Pedobacter quisquiliarum</name>
    <dbReference type="NCBI Taxonomy" id="1834438"/>
    <lineage>
        <taxon>Bacteria</taxon>
        <taxon>Pseudomonadati</taxon>
        <taxon>Bacteroidota</taxon>
        <taxon>Sphingobacteriia</taxon>
        <taxon>Sphingobacteriales</taxon>
        <taxon>Sphingobacteriaceae</taxon>
        <taxon>Pedobacter</taxon>
    </lineage>
</organism>
<evidence type="ECO:0000313" key="2">
    <source>
        <dbReference type="Proteomes" id="UP000651668"/>
    </source>
</evidence>
<sequence length="77" mass="9276">MTMFRLVYFDPAQGYGAIDSQRYNQIIDTDNHLKKEGKEVICIVDYDQKMIDHKSADYREHRDNIDDYIFDYEFLNS</sequence>
<keyword evidence="2" id="KW-1185">Reference proteome</keyword>
<reference evidence="1" key="1">
    <citation type="journal article" date="2014" name="Int. J. Syst. Evol. Microbiol.">
        <title>Complete genome sequence of Corynebacterium casei LMG S-19264T (=DSM 44701T), isolated from a smear-ripened cheese.</title>
        <authorList>
            <consortium name="US DOE Joint Genome Institute (JGI-PGF)"/>
            <person name="Walter F."/>
            <person name="Albersmeier A."/>
            <person name="Kalinowski J."/>
            <person name="Ruckert C."/>
        </authorList>
    </citation>
    <scope>NUCLEOTIDE SEQUENCE</scope>
    <source>
        <strain evidence="1">CGMCC 1.15343</strain>
    </source>
</reference>
<evidence type="ECO:0000313" key="1">
    <source>
        <dbReference type="EMBL" id="GGC53135.1"/>
    </source>
</evidence>
<name>A0A916U1L0_9SPHI</name>
<protein>
    <submittedName>
        <fullName evidence="1">Uncharacterized protein</fullName>
    </submittedName>
</protein>
<dbReference type="Proteomes" id="UP000651668">
    <property type="component" value="Unassembled WGS sequence"/>
</dbReference>
<proteinExistence type="predicted"/>
<dbReference type="EMBL" id="BMIL01000001">
    <property type="protein sequence ID" value="GGC53135.1"/>
    <property type="molecule type" value="Genomic_DNA"/>
</dbReference>
<dbReference type="AlphaFoldDB" id="A0A916U1L0"/>
<gene>
    <name evidence="1" type="ORF">GCM10011387_03310</name>
</gene>
<accession>A0A916U1L0</accession>
<comment type="caution">
    <text evidence="1">The sequence shown here is derived from an EMBL/GenBank/DDBJ whole genome shotgun (WGS) entry which is preliminary data.</text>
</comment>